<evidence type="ECO:0000256" key="6">
    <source>
        <dbReference type="ARBA" id="ARBA00023274"/>
    </source>
</evidence>
<evidence type="ECO:0000256" key="2">
    <source>
        <dbReference type="ARBA" id="ARBA00008560"/>
    </source>
</evidence>
<name>A0A922L705_DERFA</name>
<sequence>MNQFFATAKNIFLTIKYCRLSLFNLDNFLNRAPPALVIVQSSLPNISNGGSPTSINDLMQDGLLWGVPKKRRTIEKRLKRRFGVENYPSDAKILRTRNDIIICERCGDHHEYYAICPTCYRKVKEETERMRDALSKQTNPLQPKEKDVLFRFENEKDEQTSSSTSHHEEELKREFEIIDIDHPRPQWFSRNLMTKSTGSKNYDPKNVIIDPKDFITNNENNNKN</sequence>
<evidence type="ECO:0000313" key="10">
    <source>
        <dbReference type="EMBL" id="KAH9517844.1"/>
    </source>
</evidence>
<keyword evidence="11" id="KW-1185">Reference proteome</keyword>
<evidence type="ECO:0000256" key="3">
    <source>
        <dbReference type="ARBA" id="ARBA00022946"/>
    </source>
</evidence>
<evidence type="ECO:0000256" key="9">
    <source>
        <dbReference type="ARBA" id="ARBA00045766"/>
    </source>
</evidence>
<accession>A0A922L705</accession>
<evidence type="ECO:0000256" key="8">
    <source>
        <dbReference type="ARBA" id="ARBA00042577"/>
    </source>
</evidence>
<comment type="function">
    <text evidence="9">Component of the mitochondrial large ribosomal subunit (mt-LSU). The mitochondrial ribosome (mitoribosome) is a large ribonucleoprotein complex responsible for the synthesis of proteins inside mitochondria.</text>
</comment>
<evidence type="ECO:0000256" key="4">
    <source>
        <dbReference type="ARBA" id="ARBA00022980"/>
    </source>
</evidence>
<proteinExistence type="inferred from homology"/>
<comment type="subcellular location">
    <subcellularLocation>
        <location evidence="1">Mitochondrion</location>
    </subcellularLocation>
</comment>
<dbReference type="GO" id="GO:0006412">
    <property type="term" value="P:translation"/>
    <property type="evidence" value="ECO:0007669"/>
    <property type="project" value="InterPro"/>
</dbReference>
<dbReference type="PANTHER" id="PTHR21026:SF2">
    <property type="entry name" value="LARGE RIBOSOMAL SUBUNIT PROTEIN BL32M"/>
    <property type="match status" value="1"/>
</dbReference>
<keyword evidence="6" id="KW-0687">Ribonucleoprotein</keyword>
<gene>
    <name evidence="10" type="primary">MRPL32</name>
    <name evidence="10" type="ORF">DERF_008467</name>
</gene>
<dbReference type="GO" id="GO:0005762">
    <property type="term" value="C:mitochondrial large ribosomal subunit"/>
    <property type="evidence" value="ECO:0007669"/>
    <property type="project" value="TreeGrafter"/>
</dbReference>
<keyword evidence="3" id="KW-0809">Transit peptide</keyword>
<evidence type="ECO:0000313" key="11">
    <source>
        <dbReference type="Proteomes" id="UP000790347"/>
    </source>
</evidence>
<dbReference type="InterPro" id="IPR011332">
    <property type="entry name" value="Ribosomal_zn-bd"/>
</dbReference>
<comment type="similarity">
    <text evidence="2">Belongs to the bacterial ribosomal protein bL32 family.</text>
</comment>
<dbReference type="EMBL" id="ASGP02000003">
    <property type="protein sequence ID" value="KAH9517844.1"/>
    <property type="molecule type" value="Genomic_DNA"/>
</dbReference>
<evidence type="ECO:0000256" key="1">
    <source>
        <dbReference type="ARBA" id="ARBA00004173"/>
    </source>
</evidence>
<keyword evidence="5" id="KW-0496">Mitochondrion</keyword>
<dbReference type="OrthoDB" id="2014905at2759"/>
<reference evidence="10" key="1">
    <citation type="submission" date="2013-05" db="EMBL/GenBank/DDBJ databases">
        <authorList>
            <person name="Yim A.K.Y."/>
            <person name="Chan T.F."/>
            <person name="Ji K.M."/>
            <person name="Liu X.Y."/>
            <person name="Zhou J.W."/>
            <person name="Li R.Q."/>
            <person name="Yang K.Y."/>
            <person name="Li J."/>
            <person name="Li M."/>
            <person name="Law P.T.W."/>
            <person name="Wu Y.L."/>
            <person name="Cai Z.L."/>
            <person name="Qin H."/>
            <person name="Bao Y."/>
            <person name="Leung R.K.K."/>
            <person name="Ng P.K.S."/>
            <person name="Zou J."/>
            <person name="Zhong X.J."/>
            <person name="Ran P.X."/>
            <person name="Zhong N.S."/>
            <person name="Liu Z.G."/>
            <person name="Tsui S.K.W."/>
        </authorList>
    </citation>
    <scope>NUCLEOTIDE SEQUENCE</scope>
    <source>
        <strain evidence="10">Derf</strain>
        <tissue evidence="10">Whole organism</tissue>
    </source>
</reference>
<keyword evidence="4 10" id="KW-0689">Ribosomal protein</keyword>
<dbReference type="SUPFAM" id="SSF57829">
    <property type="entry name" value="Zn-binding ribosomal proteins"/>
    <property type="match status" value="1"/>
</dbReference>
<dbReference type="GO" id="GO:0003735">
    <property type="term" value="F:structural constituent of ribosome"/>
    <property type="evidence" value="ECO:0007669"/>
    <property type="project" value="TreeGrafter"/>
</dbReference>
<dbReference type="InterPro" id="IPR051991">
    <property type="entry name" value="Mitoribosomal_protein_bL32"/>
</dbReference>
<reference evidence="10" key="2">
    <citation type="journal article" date="2022" name="Res Sq">
        <title>Comparative Genomics Reveals Insights into the Divergent Evolution of Astigmatic Mites and Household Pest Adaptations.</title>
        <authorList>
            <person name="Xiong Q."/>
            <person name="Wan A.T.-Y."/>
            <person name="Liu X.-Y."/>
            <person name="Fung C.S.-H."/>
            <person name="Xiao X."/>
            <person name="Malainual N."/>
            <person name="Hou J."/>
            <person name="Wang L."/>
            <person name="Wang M."/>
            <person name="Yang K."/>
            <person name="Cui Y."/>
            <person name="Leung E."/>
            <person name="Nong W."/>
            <person name="Shin S.-K."/>
            <person name="Au S."/>
            <person name="Jeong K.Y."/>
            <person name="Chew F.T."/>
            <person name="Hui J."/>
            <person name="Leung T.F."/>
            <person name="Tungtrongchitr A."/>
            <person name="Zhong N."/>
            <person name="Liu Z."/>
            <person name="Tsui S."/>
        </authorList>
    </citation>
    <scope>NUCLEOTIDE SEQUENCE</scope>
    <source>
        <strain evidence="10">Derf</strain>
        <tissue evidence="10">Whole organism</tissue>
    </source>
</reference>
<dbReference type="AlphaFoldDB" id="A0A922L705"/>
<evidence type="ECO:0000256" key="5">
    <source>
        <dbReference type="ARBA" id="ARBA00023128"/>
    </source>
</evidence>
<dbReference type="Proteomes" id="UP000790347">
    <property type="component" value="Unassembled WGS sequence"/>
</dbReference>
<evidence type="ECO:0000256" key="7">
    <source>
        <dbReference type="ARBA" id="ARBA00039935"/>
    </source>
</evidence>
<organism evidence="10 11">
    <name type="scientific">Dermatophagoides farinae</name>
    <name type="common">American house dust mite</name>
    <dbReference type="NCBI Taxonomy" id="6954"/>
    <lineage>
        <taxon>Eukaryota</taxon>
        <taxon>Metazoa</taxon>
        <taxon>Ecdysozoa</taxon>
        <taxon>Arthropoda</taxon>
        <taxon>Chelicerata</taxon>
        <taxon>Arachnida</taxon>
        <taxon>Acari</taxon>
        <taxon>Acariformes</taxon>
        <taxon>Sarcoptiformes</taxon>
        <taxon>Astigmata</taxon>
        <taxon>Psoroptidia</taxon>
        <taxon>Analgoidea</taxon>
        <taxon>Pyroglyphidae</taxon>
        <taxon>Dermatophagoidinae</taxon>
        <taxon>Dermatophagoides</taxon>
    </lineage>
</organism>
<protein>
    <recommendedName>
        <fullName evidence="7">Large ribosomal subunit protein bL32m</fullName>
    </recommendedName>
    <alternativeName>
        <fullName evidence="8">39S ribosomal protein L32, mitochondrial</fullName>
    </alternativeName>
</protein>
<comment type="caution">
    <text evidence="10">The sequence shown here is derived from an EMBL/GenBank/DDBJ whole genome shotgun (WGS) entry which is preliminary data.</text>
</comment>
<dbReference type="PANTHER" id="PTHR21026">
    <property type="entry name" value="39S RIBOSOMAL PROTEIN L32, MITOCHONDRIAL"/>
    <property type="match status" value="1"/>
</dbReference>